<dbReference type="AlphaFoldDB" id="A0A9X1YR44"/>
<evidence type="ECO:0000313" key="3">
    <source>
        <dbReference type="Proteomes" id="UP001155059"/>
    </source>
</evidence>
<dbReference type="Proteomes" id="UP001155059">
    <property type="component" value="Unassembled WGS sequence"/>
</dbReference>
<evidence type="ECO:0000256" key="1">
    <source>
        <dbReference type="SAM" id="SignalP"/>
    </source>
</evidence>
<dbReference type="Gene3D" id="2.30.140.50">
    <property type="entry name" value="Protein of unknown function DUF2790"/>
    <property type="match status" value="1"/>
</dbReference>
<accession>A0A9X1YR44</accession>
<gene>
    <name evidence="2" type="ORF">M1B34_02390</name>
</gene>
<dbReference type="InterPro" id="IPR021245">
    <property type="entry name" value="DUF2790"/>
</dbReference>
<feature type="chain" id="PRO_5040766788" evidence="1">
    <location>
        <begin position="24"/>
        <end position="87"/>
    </location>
</feature>
<dbReference type="Pfam" id="PF10976">
    <property type="entry name" value="DUF2790"/>
    <property type="match status" value="1"/>
</dbReference>
<reference evidence="2 3" key="2">
    <citation type="journal article" date="2023" name="Plant Pathol.">
        <title>Dismantling and reorganizing Pseudomonas marginalis sensu#lato.</title>
        <authorList>
            <person name="Sawada H."/>
            <person name="Fujikawa T."/>
            <person name="Satou M."/>
        </authorList>
    </citation>
    <scope>NUCLEOTIDE SEQUENCE [LARGE SCALE GENOMIC DNA]</scope>
    <source>
        <strain evidence="2 3">MAFF 302030</strain>
    </source>
</reference>
<name>A0A9X1YR44_9PSED</name>
<reference evidence="2 3" key="1">
    <citation type="journal article" date="2022" name="Int. J. Syst. Evol. Microbiol.">
        <title>Pseudomonas aegrilactucae sp. nov. and Pseudomonas morbosilactucae sp. nov., pathogens causing bacterial rot of lettuce in Japan.</title>
        <authorList>
            <person name="Sawada H."/>
            <person name="Fujikawa T."/>
            <person name="Satou M."/>
        </authorList>
    </citation>
    <scope>NUCLEOTIDE SEQUENCE [LARGE SCALE GENOMIC DNA]</scope>
    <source>
        <strain evidence="2 3">MAFF 302030</strain>
    </source>
</reference>
<organism evidence="2 3">
    <name type="scientific">Pseudomonas morbosilactucae</name>
    <dbReference type="NCBI Taxonomy" id="2938197"/>
    <lineage>
        <taxon>Bacteria</taxon>
        <taxon>Pseudomonadati</taxon>
        <taxon>Pseudomonadota</taxon>
        <taxon>Gammaproteobacteria</taxon>
        <taxon>Pseudomonadales</taxon>
        <taxon>Pseudomonadaceae</taxon>
        <taxon>Pseudomonas</taxon>
    </lineage>
</organism>
<evidence type="ECO:0000313" key="2">
    <source>
        <dbReference type="EMBL" id="MCK9796621.1"/>
    </source>
</evidence>
<proteinExistence type="predicted"/>
<comment type="caution">
    <text evidence="2">The sequence shown here is derived from an EMBL/GenBank/DDBJ whole genome shotgun (WGS) entry which is preliminary data.</text>
</comment>
<dbReference type="EMBL" id="JALQCW010000004">
    <property type="protein sequence ID" value="MCK9796621.1"/>
    <property type="molecule type" value="Genomic_DNA"/>
</dbReference>
<keyword evidence="1" id="KW-0732">Signal</keyword>
<protein>
    <submittedName>
        <fullName evidence="2">DUF2790 domain-containing protein</fullName>
    </submittedName>
</protein>
<feature type="signal peptide" evidence="1">
    <location>
        <begin position="1"/>
        <end position="23"/>
    </location>
</feature>
<dbReference type="RefSeq" id="WP_268264357.1">
    <property type="nucleotide sequence ID" value="NZ_JALQCW010000004.1"/>
</dbReference>
<sequence>MNLYIKLIGSACALLAFSTLALAQSPSAAPVPYHYGMPLHVVRVVSMSEPATQECKVVTAQMAFVDPTGRLETISYSKLSDACSTQD</sequence>